<dbReference type="AlphaFoldDB" id="A0A2U1SYV4"/>
<reference evidence="4" key="1">
    <citation type="submission" date="2018-04" db="EMBL/GenBank/DDBJ databases">
        <authorList>
            <person name="Liu S."/>
            <person name="Wang Z."/>
            <person name="Li J."/>
        </authorList>
    </citation>
    <scope>NUCLEOTIDE SEQUENCE [LARGE SCALE GENOMIC DNA]</scope>
    <source>
        <strain evidence="4">S1194</strain>
    </source>
</reference>
<dbReference type="InterPro" id="IPR009061">
    <property type="entry name" value="DNA-bd_dom_put_sf"/>
</dbReference>
<evidence type="ECO:0000259" key="2">
    <source>
        <dbReference type="PROSITE" id="PS50937"/>
    </source>
</evidence>
<dbReference type="InterPro" id="IPR000551">
    <property type="entry name" value="MerR-type_HTH_dom"/>
</dbReference>
<keyword evidence="1" id="KW-0238">DNA-binding</keyword>
<protein>
    <submittedName>
        <fullName evidence="3">MerR family transcriptional regulator</fullName>
    </submittedName>
</protein>
<dbReference type="CDD" id="cd00592">
    <property type="entry name" value="HTH_MerR-like"/>
    <property type="match status" value="1"/>
</dbReference>
<dbReference type="SUPFAM" id="SSF46955">
    <property type="entry name" value="Putative DNA-binding domain"/>
    <property type="match status" value="1"/>
</dbReference>
<evidence type="ECO:0000313" key="4">
    <source>
        <dbReference type="Proteomes" id="UP000244978"/>
    </source>
</evidence>
<evidence type="ECO:0000256" key="1">
    <source>
        <dbReference type="ARBA" id="ARBA00023125"/>
    </source>
</evidence>
<dbReference type="Pfam" id="PF13411">
    <property type="entry name" value="MerR_1"/>
    <property type="match status" value="1"/>
</dbReference>
<sequence length="146" mass="16225">MKSAAVNTVRHYHRVGVLEEPDRMSNGYKKYEVRHLIRLLQIRRLRDLGVPVDRIQQVGFGDDTPTAALTAVDADLAKSIERLQRARAEISAILIGSSVTDLPPGFEGVALYNPAQLDVIVRASRLAHEQMQQRDAEPADEGRASE</sequence>
<dbReference type="KEGG" id="salc:C2138_07225"/>
<comment type="caution">
    <text evidence="3">The sequence shown here is derived from an EMBL/GenBank/DDBJ whole genome shotgun (WGS) entry which is preliminary data.</text>
</comment>
<dbReference type="GO" id="GO:0003677">
    <property type="term" value="F:DNA binding"/>
    <property type="evidence" value="ECO:0007669"/>
    <property type="project" value="UniProtKB-KW"/>
</dbReference>
<dbReference type="PANTHER" id="PTHR30204">
    <property type="entry name" value="REDOX-CYCLING DRUG-SENSING TRANSCRIPTIONAL ACTIVATOR SOXR"/>
    <property type="match status" value="1"/>
</dbReference>
<organism evidence="3 4">
    <name type="scientific">Homoserinimonas hongtaonis</name>
    <dbReference type="NCBI Taxonomy" id="2079791"/>
    <lineage>
        <taxon>Bacteria</taxon>
        <taxon>Bacillati</taxon>
        <taxon>Actinomycetota</taxon>
        <taxon>Actinomycetes</taxon>
        <taxon>Micrococcales</taxon>
        <taxon>Microbacteriaceae</taxon>
        <taxon>Homoserinimonas</taxon>
    </lineage>
</organism>
<keyword evidence="4" id="KW-1185">Reference proteome</keyword>
<dbReference type="Proteomes" id="UP000244978">
    <property type="component" value="Unassembled WGS sequence"/>
</dbReference>
<proteinExistence type="predicted"/>
<dbReference type="Gene3D" id="1.10.1660.10">
    <property type="match status" value="1"/>
</dbReference>
<feature type="domain" description="HTH merR-type" evidence="2">
    <location>
        <begin position="1"/>
        <end position="62"/>
    </location>
</feature>
<dbReference type="EMBL" id="QEEX01000001">
    <property type="protein sequence ID" value="PWB96805.1"/>
    <property type="molecule type" value="Genomic_DNA"/>
</dbReference>
<gene>
    <name evidence="3" type="ORF">DF220_02375</name>
</gene>
<name>A0A2U1SYV4_9MICO</name>
<dbReference type="PROSITE" id="PS50937">
    <property type="entry name" value="HTH_MERR_2"/>
    <property type="match status" value="1"/>
</dbReference>
<dbReference type="PANTHER" id="PTHR30204:SF93">
    <property type="entry name" value="HTH MERR-TYPE DOMAIN-CONTAINING PROTEIN"/>
    <property type="match status" value="1"/>
</dbReference>
<evidence type="ECO:0000313" key="3">
    <source>
        <dbReference type="EMBL" id="PWB96805.1"/>
    </source>
</evidence>
<dbReference type="InterPro" id="IPR047057">
    <property type="entry name" value="MerR_fam"/>
</dbReference>
<accession>A0A2U1SYV4</accession>
<dbReference type="GO" id="GO:0003700">
    <property type="term" value="F:DNA-binding transcription factor activity"/>
    <property type="evidence" value="ECO:0007669"/>
    <property type="project" value="InterPro"/>
</dbReference>